<evidence type="ECO:0000256" key="1">
    <source>
        <dbReference type="ARBA" id="ARBA00011079"/>
    </source>
</evidence>
<dbReference type="PANTHER" id="PTHR11010">
    <property type="entry name" value="PROTEASE S28 PRO-X CARBOXYPEPTIDASE-RELATED"/>
    <property type="match status" value="1"/>
</dbReference>
<evidence type="ECO:0000256" key="2">
    <source>
        <dbReference type="ARBA" id="ARBA00022670"/>
    </source>
</evidence>
<feature type="region of interest" description="Disordered" evidence="6">
    <location>
        <begin position="1"/>
        <end position="36"/>
    </location>
</feature>
<evidence type="ECO:0000256" key="3">
    <source>
        <dbReference type="ARBA" id="ARBA00022729"/>
    </source>
</evidence>
<evidence type="ECO:0000313" key="7">
    <source>
        <dbReference type="EMBL" id="CAB9501148.1"/>
    </source>
</evidence>
<dbReference type="SUPFAM" id="SSF53474">
    <property type="entry name" value="alpha/beta-Hydrolases"/>
    <property type="match status" value="1"/>
</dbReference>
<sequence length="569" mass="64409">MTEANRPEDNQFDNADYGSTIDESRSSAIEESNVLDERSDEDRVSSWLSITGRLALLAAIFLFLLQGSNKPTATTNPQSNHNLHQVKMLGKVKRSPSDTPFVFSQRVDHLDDSNQDTFQQRYYRKSEFFKGPGHPIFLINGGEGAMNEGLFYPFVDTFLAKKFGAYVLHPEHRFYGQSQPVDALLLTHDDLKKYHTARQAMLDFITIVKTYQEKLGCSPHKHSKHYCPVISVGGSYPGFLSAVMRLHYPDTIDIGYASSAPLLLYSMDADQWGYMEKVTKVTDSARPGCAEAVRQTLAEVHEAILASDDYVQFAHEKLNVCPGTLPVYIHSNDLLSKEAMMIVEYTFADMNMGFYPPDDTTDLVFTCDRIFQNETMDSFGKIQEFWKHLEDNIDTTLPCFDMSSQMPDGPRATISGSDWSGVGPGYDGMMFDFHCCSTLTPALGFSHKSMFPYRKWTLEWLTEHCLDRFDVVPDPLKLVHEFKFDDLVGQGASRILFTNGMNDIWSEGSYLESLSDSIIAINMPNGAHHSELYYMNEDGIDTDDVMQAHDDIADVLEGWLKEIKKKMVH</sequence>
<dbReference type="Pfam" id="PF05577">
    <property type="entry name" value="Peptidase_S28"/>
    <property type="match status" value="1"/>
</dbReference>
<dbReference type="InterPro" id="IPR029058">
    <property type="entry name" value="AB_hydrolase_fold"/>
</dbReference>
<dbReference type="PANTHER" id="PTHR11010:SF38">
    <property type="entry name" value="LYSOSOMAL PRO-X CARBOXYPEPTIDASE"/>
    <property type="match status" value="1"/>
</dbReference>
<protein>
    <submittedName>
        <fullName evidence="7">Lysosomal Pro-X carboxypeptidase</fullName>
    </submittedName>
</protein>
<dbReference type="GO" id="GO:0008239">
    <property type="term" value="F:dipeptidyl-peptidase activity"/>
    <property type="evidence" value="ECO:0007669"/>
    <property type="project" value="TreeGrafter"/>
</dbReference>
<keyword evidence="2" id="KW-0645">Protease</keyword>
<evidence type="ECO:0000256" key="4">
    <source>
        <dbReference type="ARBA" id="ARBA00022801"/>
    </source>
</evidence>
<keyword evidence="8" id="KW-1185">Reference proteome</keyword>
<dbReference type="OrthoDB" id="40707at2759"/>
<dbReference type="GO" id="GO:0070008">
    <property type="term" value="F:serine-type exopeptidase activity"/>
    <property type="evidence" value="ECO:0007669"/>
    <property type="project" value="InterPro"/>
</dbReference>
<dbReference type="Proteomes" id="UP001153069">
    <property type="component" value="Unassembled WGS sequence"/>
</dbReference>
<keyword evidence="7" id="KW-0121">Carboxypeptidase</keyword>
<dbReference type="InterPro" id="IPR042269">
    <property type="entry name" value="Ser_carbopepase_S28_SKS"/>
</dbReference>
<evidence type="ECO:0000256" key="6">
    <source>
        <dbReference type="SAM" id="MobiDB-lite"/>
    </source>
</evidence>
<evidence type="ECO:0000256" key="5">
    <source>
        <dbReference type="ARBA" id="ARBA00023180"/>
    </source>
</evidence>
<dbReference type="GO" id="GO:0004180">
    <property type="term" value="F:carboxypeptidase activity"/>
    <property type="evidence" value="ECO:0007669"/>
    <property type="project" value="UniProtKB-KW"/>
</dbReference>
<dbReference type="AlphaFoldDB" id="A0A9N8H8V8"/>
<comment type="similarity">
    <text evidence="1">Belongs to the peptidase S28 family.</text>
</comment>
<dbReference type="Gene3D" id="3.40.50.1820">
    <property type="entry name" value="alpha/beta hydrolase"/>
    <property type="match status" value="1"/>
</dbReference>
<keyword evidence="4" id="KW-0378">Hydrolase</keyword>
<name>A0A9N8H8V8_9STRA</name>
<keyword evidence="3" id="KW-0732">Signal</keyword>
<accession>A0A9N8H8V8</accession>
<gene>
    <name evidence="7" type="ORF">SEMRO_101_G051530.1</name>
</gene>
<comment type="caution">
    <text evidence="7">The sequence shown here is derived from an EMBL/GenBank/DDBJ whole genome shotgun (WGS) entry which is preliminary data.</text>
</comment>
<reference evidence="7" key="1">
    <citation type="submission" date="2020-06" db="EMBL/GenBank/DDBJ databases">
        <authorList>
            <consortium name="Plant Systems Biology data submission"/>
        </authorList>
    </citation>
    <scope>NUCLEOTIDE SEQUENCE</scope>
    <source>
        <strain evidence="7">D6</strain>
    </source>
</reference>
<keyword evidence="5" id="KW-0325">Glycoprotein</keyword>
<organism evidence="7 8">
    <name type="scientific">Seminavis robusta</name>
    <dbReference type="NCBI Taxonomy" id="568900"/>
    <lineage>
        <taxon>Eukaryota</taxon>
        <taxon>Sar</taxon>
        <taxon>Stramenopiles</taxon>
        <taxon>Ochrophyta</taxon>
        <taxon>Bacillariophyta</taxon>
        <taxon>Bacillariophyceae</taxon>
        <taxon>Bacillariophycidae</taxon>
        <taxon>Naviculales</taxon>
        <taxon>Naviculaceae</taxon>
        <taxon>Seminavis</taxon>
    </lineage>
</organism>
<dbReference type="InterPro" id="IPR008758">
    <property type="entry name" value="Peptidase_S28"/>
</dbReference>
<evidence type="ECO:0000313" key="8">
    <source>
        <dbReference type="Proteomes" id="UP001153069"/>
    </source>
</evidence>
<dbReference type="Gene3D" id="1.20.120.980">
    <property type="entry name" value="Serine carboxypeptidase S28, SKS domain"/>
    <property type="match status" value="1"/>
</dbReference>
<dbReference type="GO" id="GO:0006508">
    <property type="term" value="P:proteolysis"/>
    <property type="evidence" value="ECO:0007669"/>
    <property type="project" value="UniProtKB-KW"/>
</dbReference>
<dbReference type="EMBL" id="CAICTM010000100">
    <property type="protein sequence ID" value="CAB9501148.1"/>
    <property type="molecule type" value="Genomic_DNA"/>
</dbReference>
<proteinExistence type="inferred from homology"/>